<reference evidence="3 5" key="3">
    <citation type="journal article" date="2016" name="Genome Announc.">
        <title>Draft Genome Sequence of a Biocontrol Rhizobacterium, Chryseobacterium kwangjuense Strain KJ1R5, Isolated from Pepper (Capsicum annuum).</title>
        <authorList>
            <person name="Jeong J.J."/>
            <person name="Park H."/>
            <person name="Park B.H."/>
            <person name="Mannaa M."/>
            <person name="Sang M.K."/>
            <person name="Choi I.G."/>
            <person name="Kim K.D."/>
        </authorList>
    </citation>
    <scope>NUCLEOTIDE SEQUENCE [LARGE SCALE GENOMIC DNA]</scope>
    <source>
        <strain evidence="3 5">KJ1R5</strain>
    </source>
</reference>
<evidence type="ECO:0000313" key="4">
    <source>
        <dbReference type="EMBL" id="MFN1216417.1"/>
    </source>
</evidence>
<dbReference type="OrthoDB" id="9816424at2"/>
<dbReference type="InterPro" id="IPR001296">
    <property type="entry name" value="Glyco_trans_1"/>
</dbReference>
<feature type="domain" description="Glycosyl transferase family 1" evidence="1">
    <location>
        <begin position="207"/>
        <end position="371"/>
    </location>
</feature>
<proteinExistence type="predicted"/>
<feature type="domain" description="Glycosyltransferase subfamily 4-like N-terminal" evidence="2">
    <location>
        <begin position="21"/>
        <end position="194"/>
    </location>
</feature>
<reference evidence="4 6" key="4">
    <citation type="submission" date="2024-12" db="EMBL/GenBank/DDBJ databases">
        <title>Draft genome sequence of Chryseobacterium kwangjuense AG447.</title>
        <authorList>
            <person name="Cheptsov V.S."/>
            <person name="Belov A."/>
            <person name="Zavarzina A.G."/>
        </authorList>
    </citation>
    <scope>NUCLEOTIDE SEQUENCE [LARGE SCALE GENOMIC DNA]</scope>
    <source>
        <strain evidence="4 6">AG447</strain>
    </source>
</reference>
<protein>
    <submittedName>
        <fullName evidence="4">Glycosyltransferase family 4 protein</fullName>
        <ecNumber evidence="4">2.4.-.-</ecNumber>
    </submittedName>
</protein>
<dbReference type="InterPro" id="IPR050194">
    <property type="entry name" value="Glycosyltransferase_grp1"/>
</dbReference>
<keyword evidence="4" id="KW-0808">Transferase</keyword>
<dbReference type="Pfam" id="PF00534">
    <property type="entry name" value="Glycos_transf_1"/>
    <property type="match status" value="1"/>
</dbReference>
<dbReference type="CDD" id="cd03801">
    <property type="entry name" value="GT4_PimA-like"/>
    <property type="match status" value="1"/>
</dbReference>
<organism evidence="3 5">
    <name type="scientific">Chryseobacterium kwangjuense</name>
    <dbReference type="NCBI Taxonomy" id="267125"/>
    <lineage>
        <taxon>Bacteria</taxon>
        <taxon>Pseudomonadati</taxon>
        <taxon>Bacteroidota</taxon>
        <taxon>Flavobacteriia</taxon>
        <taxon>Flavobacteriales</taxon>
        <taxon>Weeksellaceae</taxon>
        <taxon>Chryseobacterium group</taxon>
        <taxon>Chryseobacterium</taxon>
    </lineage>
</organism>
<evidence type="ECO:0000313" key="5">
    <source>
        <dbReference type="Proteomes" id="UP000070513"/>
    </source>
</evidence>
<evidence type="ECO:0000259" key="2">
    <source>
        <dbReference type="Pfam" id="PF13439"/>
    </source>
</evidence>
<evidence type="ECO:0000313" key="6">
    <source>
        <dbReference type="Proteomes" id="UP001634154"/>
    </source>
</evidence>
<dbReference type="PANTHER" id="PTHR45947:SF3">
    <property type="entry name" value="SULFOQUINOVOSYL TRANSFERASE SQD2"/>
    <property type="match status" value="1"/>
</dbReference>
<dbReference type="SUPFAM" id="SSF53756">
    <property type="entry name" value="UDP-Glycosyltransferase/glycogen phosphorylase"/>
    <property type="match status" value="1"/>
</dbReference>
<comment type="caution">
    <text evidence="3">The sequence shown here is derived from an EMBL/GenBank/DDBJ whole genome shotgun (WGS) entry which is preliminary data.</text>
</comment>
<keyword evidence="4" id="KW-0328">Glycosyltransferase</keyword>
<evidence type="ECO:0000259" key="1">
    <source>
        <dbReference type="Pfam" id="PF00534"/>
    </source>
</evidence>
<dbReference type="Pfam" id="PF13439">
    <property type="entry name" value="Glyco_transf_4"/>
    <property type="match status" value="1"/>
</dbReference>
<reference evidence="3" key="2">
    <citation type="submission" date="2015-12" db="EMBL/GenBank/DDBJ databases">
        <authorList>
            <person name="Shamseldin A."/>
            <person name="Moawad H."/>
            <person name="Abd El-Rahim W.M."/>
            <person name="Sadowsky M.J."/>
        </authorList>
    </citation>
    <scope>NUCLEOTIDE SEQUENCE</scope>
    <source>
        <strain evidence="3">KJ1R5</strain>
    </source>
</reference>
<dbReference type="InterPro" id="IPR028098">
    <property type="entry name" value="Glyco_trans_4-like_N"/>
</dbReference>
<keyword evidence="6" id="KW-1185">Reference proteome</keyword>
<sequence length="396" mass="45802">MKILMLCELYIENLEYQENLLVKYYQKHGHEVTVITSTYDNVFDYYNDIHDNSKPQRILYDHGAKIIKLPFKFNYLGKIKKYTSIKKIVEEVKPDLLYIHDIMPNMFEMLDYKKRNPHVKMIMDYHCDYSNSANSWLSLNILHKLLRKYIYMNPIRKHISKFYPIVPGSVKFLKEVYGIPLSEMEVLPLGADTDMVGELKNQKVGKQIREKLGISEKDIVIFTGGKLTPAKKTDLLLKAYNEINDERLHLIMVGDADQYNQEYKKELLSLSDNNPNIHYIGWLNNKGVYEHLSASDIAVFPASQSIIWQQAIASGLPLIVGDTGEQSVQYLNEFGAIIELSSGNITKENIKKSIEQILYVENELSLRKELASKTAAKYLDWNHLINKTLSHVKTTS</sequence>
<dbReference type="EMBL" id="JBJXVJ010000001">
    <property type="protein sequence ID" value="MFN1216417.1"/>
    <property type="molecule type" value="Genomic_DNA"/>
</dbReference>
<evidence type="ECO:0000313" key="3">
    <source>
        <dbReference type="EMBL" id="KXH85467.1"/>
    </source>
</evidence>
<dbReference type="Gene3D" id="3.40.50.2000">
    <property type="entry name" value="Glycogen Phosphorylase B"/>
    <property type="match status" value="2"/>
</dbReference>
<reference evidence="5" key="1">
    <citation type="submission" date="2015-12" db="EMBL/GenBank/DDBJ databases">
        <title>Genome sequence of a biocontrol rhizobacterium Chryseobacterium kwangjuense strain KJ1R5 isolated from pepper (Capsicum annuum L.).</title>
        <authorList>
            <person name="Jeong J.-J."/>
            <person name="Park H."/>
            <person name="Mannaa M."/>
            <person name="Sang M.K."/>
            <person name="Choi I.-G."/>
            <person name="Kim K.D."/>
        </authorList>
    </citation>
    <scope>NUCLEOTIDE SEQUENCE [LARGE SCALE GENOMIC DNA]</scope>
    <source>
        <strain evidence="5">KJ1R5</strain>
    </source>
</reference>
<dbReference type="Proteomes" id="UP001634154">
    <property type="component" value="Unassembled WGS sequence"/>
</dbReference>
<dbReference type="Proteomes" id="UP000070513">
    <property type="component" value="Unassembled WGS sequence"/>
</dbReference>
<dbReference type="GO" id="GO:0016757">
    <property type="term" value="F:glycosyltransferase activity"/>
    <property type="evidence" value="ECO:0007669"/>
    <property type="project" value="UniProtKB-KW"/>
</dbReference>
<dbReference type="PANTHER" id="PTHR45947">
    <property type="entry name" value="SULFOQUINOVOSYL TRANSFERASE SQD2"/>
    <property type="match status" value="1"/>
</dbReference>
<name>A0A135WKN1_9FLAO</name>
<gene>
    <name evidence="4" type="ORF">ACKW6Q_05455</name>
    <name evidence="3" type="ORF">AU378_06885</name>
</gene>
<dbReference type="EC" id="2.4.-.-" evidence="4"/>
<accession>A0A135WKN1</accession>
<dbReference type="EMBL" id="LPUR01000001">
    <property type="protein sequence ID" value="KXH85467.1"/>
    <property type="molecule type" value="Genomic_DNA"/>
</dbReference>
<dbReference type="AlphaFoldDB" id="A0A135WKN1"/>
<dbReference type="RefSeq" id="WP_062649333.1">
    <property type="nucleotide sequence ID" value="NZ_JBJXVJ010000001.1"/>
</dbReference>